<dbReference type="Proteomes" id="UP001217918">
    <property type="component" value="Unassembled WGS sequence"/>
</dbReference>
<comment type="similarity">
    <text evidence="1">Belongs to the type-B carboxylesterase/lipase family.</text>
</comment>
<evidence type="ECO:0000256" key="2">
    <source>
        <dbReference type="ARBA" id="ARBA00022801"/>
    </source>
</evidence>
<dbReference type="InterPro" id="IPR029058">
    <property type="entry name" value="AB_hydrolase_fold"/>
</dbReference>
<dbReference type="Gene3D" id="3.40.50.1820">
    <property type="entry name" value="alpha/beta hydrolase"/>
    <property type="match status" value="1"/>
</dbReference>
<evidence type="ECO:0000259" key="4">
    <source>
        <dbReference type="Pfam" id="PF00135"/>
    </source>
</evidence>
<dbReference type="PANTHER" id="PTHR11559">
    <property type="entry name" value="CARBOXYLESTERASE"/>
    <property type="match status" value="1"/>
</dbReference>
<evidence type="ECO:0000313" key="6">
    <source>
        <dbReference type="Proteomes" id="UP001217918"/>
    </source>
</evidence>
<dbReference type="AlphaFoldDB" id="A0AAD9MD91"/>
<dbReference type="Pfam" id="PF00135">
    <property type="entry name" value="COesterase"/>
    <property type="match status" value="1"/>
</dbReference>
<comment type="caution">
    <text evidence="5">The sequence shown here is derived from an EMBL/GenBank/DDBJ whole genome shotgun (WGS) entry which is preliminary data.</text>
</comment>
<dbReference type="InterPro" id="IPR050309">
    <property type="entry name" value="Type-B_Carboxylest/Lipase"/>
</dbReference>
<reference evidence="5" key="1">
    <citation type="journal article" date="2023" name="Mol. Plant Microbe Interact.">
        <title>Elucidating the Obligate Nature and Biological Capacity of an Invasive Fungal Corn Pathogen.</title>
        <authorList>
            <person name="MacCready J.S."/>
            <person name="Roggenkamp E.M."/>
            <person name="Gdanetz K."/>
            <person name="Chilvers M.I."/>
        </authorList>
    </citation>
    <scope>NUCLEOTIDE SEQUENCE</scope>
    <source>
        <strain evidence="5">PM02</strain>
    </source>
</reference>
<dbReference type="EMBL" id="JAQQPM010000004">
    <property type="protein sequence ID" value="KAK2070725.1"/>
    <property type="molecule type" value="Genomic_DNA"/>
</dbReference>
<feature type="region of interest" description="Disordered" evidence="3">
    <location>
        <begin position="59"/>
        <end position="78"/>
    </location>
</feature>
<evidence type="ECO:0000313" key="5">
    <source>
        <dbReference type="EMBL" id="KAK2070725.1"/>
    </source>
</evidence>
<dbReference type="PROSITE" id="PS00122">
    <property type="entry name" value="CARBOXYLESTERASE_B_1"/>
    <property type="match status" value="1"/>
</dbReference>
<gene>
    <name evidence="5" type="ORF">P8C59_005199</name>
</gene>
<keyword evidence="6" id="KW-1185">Reference proteome</keyword>
<name>A0AAD9MD91_9PEZI</name>
<accession>A0AAD9MD91</accession>
<dbReference type="GO" id="GO:0016787">
    <property type="term" value="F:hydrolase activity"/>
    <property type="evidence" value="ECO:0007669"/>
    <property type="project" value="UniProtKB-KW"/>
</dbReference>
<dbReference type="InterPro" id="IPR019826">
    <property type="entry name" value="Carboxylesterase_B_AS"/>
</dbReference>
<proteinExistence type="inferred from homology"/>
<evidence type="ECO:0000256" key="1">
    <source>
        <dbReference type="ARBA" id="ARBA00005964"/>
    </source>
</evidence>
<sequence>MAHDGASMTIAMARLRFFHVHPVRKWCTWVLLGLAVTTLWLYPDVRHQVLLTGPRFHTGAGGQSALRPDRPQDITGQDVTGRPRVTVAQGTYVGRVLEASPACPRPVEAFRGIPFAQDTSGERRLAPPLPLPSSNRTFDASRLGPVCPSYRRAETADYDEDCLNLNVYRPVRRSDARERRPSRSKLLPVVIFVHGGAFIGGEAEARDMASFVSFAESPMVAVNFNYRLGPLGFLPSELTARAGALNVGLRDQQMLFEWVRQNIEAFGGDPARVTLLGFSAGAHSVGHHIVYYAQENVSVVPFAKAIMESGGTTSRATLYPTQPRHLIAFREFLIACGLEGAPEEQLLDRIRALSLRTILDASKVVWGKCDPRPNWPFQPVIDGPHALASSSWTAPLVASTGTADDNRDGPSVPGLPVIPDLPITSLRQGRFLRIPILTGYNADEGVVFVPAHANTNAQFRAFFAKLIPGLAVEDLEALEELYPDPVTKSNSPYRYGIPRNRGRQWARLSAAYGHYAYVCPVLQTAHYMSATEPDGGAGAGRVYLYRFAARQGSARVALHGDHAKWVAHDMKVLQRFPGKQAISDAMHRAWARFVASRDGDPNDADAGADDRSDHVGYAAAPTTESVAWPAYRSAFEKDDGTAAGGGKRAESSERRGRLMEFGAGYYEPGIDGSSKETKGTPAAVSNVPESDIEACRFWWSRTRLSEGTALGESDGAASRNPVPAEAG</sequence>
<organism evidence="5 6">
    <name type="scientific">Phyllachora maydis</name>
    <dbReference type="NCBI Taxonomy" id="1825666"/>
    <lineage>
        <taxon>Eukaryota</taxon>
        <taxon>Fungi</taxon>
        <taxon>Dikarya</taxon>
        <taxon>Ascomycota</taxon>
        <taxon>Pezizomycotina</taxon>
        <taxon>Sordariomycetes</taxon>
        <taxon>Sordariomycetidae</taxon>
        <taxon>Phyllachorales</taxon>
        <taxon>Phyllachoraceae</taxon>
        <taxon>Phyllachora</taxon>
    </lineage>
</organism>
<keyword evidence="2" id="KW-0378">Hydrolase</keyword>
<protein>
    <recommendedName>
        <fullName evidence="4">Carboxylesterase type B domain-containing protein</fullName>
    </recommendedName>
</protein>
<dbReference type="InterPro" id="IPR002018">
    <property type="entry name" value="CarbesteraseB"/>
</dbReference>
<dbReference type="SUPFAM" id="SSF53474">
    <property type="entry name" value="alpha/beta-Hydrolases"/>
    <property type="match status" value="1"/>
</dbReference>
<evidence type="ECO:0000256" key="3">
    <source>
        <dbReference type="SAM" id="MobiDB-lite"/>
    </source>
</evidence>
<feature type="region of interest" description="Disordered" evidence="3">
    <location>
        <begin position="708"/>
        <end position="727"/>
    </location>
</feature>
<feature type="domain" description="Carboxylesterase type B" evidence="4">
    <location>
        <begin position="83"/>
        <end position="633"/>
    </location>
</feature>